<gene>
    <name evidence="2" type="ORF">PF327_01370</name>
</gene>
<feature type="transmembrane region" description="Helical" evidence="1">
    <location>
        <begin position="126"/>
        <end position="145"/>
    </location>
</feature>
<protein>
    <submittedName>
        <fullName evidence="2">Uncharacterized protein</fullName>
    </submittedName>
</protein>
<keyword evidence="1" id="KW-1133">Transmembrane helix</keyword>
<evidence type="ECO:0000256" key="1">
    <source>
        <dbReference type="SAM" id="Phobius"/>
    </source>
</evidence>
<sequence length="147" mass="16310">MKNIALYSLPIRYMLIYVLLILMSGIWLFLLSQGLECSDTVISTLKNIIASPVEKSVEGLIEVATPHLFAIGTLIFVTAHFMLFSTKFSQKLSLIVAMFLFVFALFDIFSYFAIAFGLVVSGWIKLVALSGFVLLFLLILGLVGFSL</sequence>
<keyword evidence="1" id="KW-0472">Membrane</keyword>
<proteinExistence type="predicted"/>
<feature type="transmembrane region" description="Helical" evidence="1">
    <location>
        <begin position="96"/>
        <end position="120"/>
    </location>
</feature>
<evidence type="ECO:0000313" key="3">
    <source>
        <dbReference type="Proteomes" id="UP001169066"/>
    </source>
</evidence>
<dbReference type="Proteomes" id="UP001169066">
    <property type="component" value="Unassembled WGS sequence"/>
</dbReference>
<comment type="caution">
    <text evidence="2">The sequence shown here is derived from an EMBL/GenBank/DDBJ whole genome shotgun (WGS) entry which is preliminary data.</text>
</comment>
<dbReference type="EMBL" id="JAQIBC010000001">
    <property type="protein sequence ID" value="MDM5262838.1"/>
    <property type="molecule type" value="Genomic_DNA"/>
</dbReference>
<dbReference type="RefSeq" id="WP_289401007.1">
    <property type="nucleotide sequence ID" value="NZ_JAQIBC010000001.1"/>
</dbReference>
<feature type="transmembrane region" description="Helical" evidence="1">
    <location>
        <begin position="12"/>
        <end position="30"/>
    </location>
</feature>
<keyword evidence="1" id="KW-0812">Transmembrane</keyword>
<organism evidence="2 3">
    <name type="scientific">Sulfurovum xiamenensis</name>
    <dbReference type="NCBI Taxonomy" id="3019066"/>
    <lineage>
        <taxon>Bacteria</taxon>
        <taxon>Pseudomonadati</taxon>
        <taxon>Campylobacterota</taxon>
        <taxon>Epsilonproteobacteria</taxon>
        <taxon>Campylobacterales</taxon>
        <taxon>Sulfurovaceae</taxon>
        <taxon>Sulfurovum</taxon>
    </lineage>
</organism>
<keyword evidence="3" id="KW-1185">Reference proteome</keyword>
<reference evidence="2" key="1">
    <citation type="submission" date="2023-01" db="EMBL/GenBank/DDBJ databases">
        <title>Sulfurovum sp. XTW-4 genome assembly.</title>
        <authorList>
            <person name="Wang J."/>
        </authorList>
    </citation>
    <scope>NUCLEOTIDE SEQUENCE</scope>
    <source>
        <strain evidence="2">XTW-4</strain>
    </source>
</reference>
<feature type="transmembrane region" description="Helical" evidence="1">
    <location>
        <begin position="64"/>
        <end position="84"/>
    </location>
</feature>
<accession>A0ABT7QP57</accession>
<name>A0ABT7QP57_9BACT</name>
<evidence type="ECO:0000313" key="2">
    <source>
        <dbReference type="EMBL" id="MDM5262838.1"/>
    </source>
</evidence>